<proteinExistence type="predicted"/>
<dbReference type="Proteomes" id="UP000799770">
    <property type="component" value="Unassembled WGS sequence"/>
</dbReference>
<keyword evidence="1" id="KW-0732">Signal</keyword>
<accession>A0A6A5YMQ5</accession>
<dbReference type="EMBL" id="ML977348">
    <property type="protein sequence ID" value="KAF2108385.1"/>
    <property type="molecule type" value="Genomic_DNA"/>
</dbReference>
<keyword evidence="3" id="KW-1185">Reference proteome</keyword>
<gene>
    <name evidence="2" type="ORF">BDV96DRAFT_605749</name>
</gene>
<evidence type="ECO:0000313" key="3">
    <source>
        <dbReference type="Proteomes" id="UP000799770"/>
    </source>
</evidence>
<evidence type="ECO:0008006" key="4">
    <source>
        <dbReference type="Google" id="ProtNLM"/>
    </source>
</evidence>
<dbReference type="AlphaFoldDB" id="A0A6A5YMQ5"/>
<dbReference type="SUPFAM" id="SSF56973">
    <property type="entry name" value="Aerolisin/ETX pore-forming domain"/>
    <property type="match status" value="1"/>
</dbReference>
<feature type="chain" id="PRO_5025500587" description="Jacalin-type lectin domain-containing protein" evidence="1">
    <location>
        <begin position="21"/>
        <end position="388"/>
    </location>
</feature>
<dbReference type="Pfam" id="PF03318">
    <property type="entry name" value="ETX_MTX2"/>
    <property type="match status" value="1"/>
</dbReference>
<reference evidence="2" key="1">
    <citation type="journal article" date="2020" name="Stud. Mycol.">
        <title>101 Dothideomycetes genomes: a test case for predicting lifestyles and emergence of pathogens.</title>
        <authorList>
            <person name="Haridas S."/>
            <person name="Albert R."/>
            <person name="Binder M."/>
            <person name="Bloem J."/>
            <person name="Labutti K."/>
            <person name="Salamov A."/>
            <person name="Andreopoulos B."/>
            <person name="Baker S."/>
            <person name="Barry K."/>
            <person name="Bills G."/>
            <person name="Bluhm B."/>
            <person name="Cannon C."/>
            <person name="Castanera R."/>
            <person name="Culley D."/>
            <person name="Daum C."/>
            <person name="Ezra D."/>
            <person name="Gonzalez J."/>
            <person name="Henrissat B."/>
            <person name="Kuo A."/>
            <person name="Liang C."/>
            <person name="Lipzen A."/>
            <person name="Lutzoni F."/>
            <person name="Magnuson J."/>
            <person name="Mondo S."/>
            <person name="Nolan M."/>
            <person name="Ohm R."/>
            <person name="Pangilinan J."/>
            <person name="Park H.-J."/>
            <person name="Ramirez L."/>
            <person name="Alfaro M."/>
            <person name="Sun H."/>
            <person name="Tritt A."/>
            <person name="Yoshinaga Y."/>
            <person name="Zwiers L.-H."/>
            <person name="Turgeon B."/>
            <person name="Goodwin S."/>
            <person name="Spatafora J."/>
            <person name="Crous P."/>
            <person name="Grigoriev I."/>
        </authorList>
    </citation>
    <scope>NUCLEOTIDE SEQUENCE</scope>
    <source>
        <strain evidence="2">CBS 627.86</strain>
    </source>
</reference>
<evidence type="ECO:0000256" key="1">
    <source>
        <dbReference type="SAM" id="SignalP"/>
    </source>
</evidence>
<evidence type="ECO:0000313" key="2">
    <source>
        <dbReference type="EMBL" id="KAF2108385.1"/>
    </source>
</evidence>
<dbReference type="InterPro" id="IPR004991">
    <property type="entry name" value="Aerolysin-like"/>
</dbReference>
<name>A0A6A5YMQ5_9PLEO</name>
<dbReference type="Gene3D" id="2.170.15.10">
    <property type="entry name" value="Proaerolysin, chain A, domain 3"/>
    <property type="match status" value="1"/>
</dbReference>
<dbReference type="OrthoDB" id="3758675at2759"/>
<sequence>MIKTLISVGYFTSLAALNTAAPTVSHVANNDLAVRWDAPLPDDCYYPDYMAPPFWTGGSDESANNYCVSRWKDGLLITGLTTFTKDKVVNGLQVTYSDGSKSSVYGKSEGDQDTGTWDMTDAIKLARMWGNGNGQRLGQIEVQTQSGKDVKIGNGRTDDDGAQNSEAGGGLLMGLIIATMPDESAILRAGFLFMKGQITGAVSADFVFDQDLATLNAQQTGISTSLLGEGYFTNDRNSSATCTFSNTVTRTNSRTVTQTNQHQVGYSFSFSVTADILDFAKIEESHTLSYQYTHIDTDATTTSEDIALRWDNTNLIVAPGKTIYCKASVVTGKFDGGYTSTIIVTINGGAQFSFKSRGQLDLVGWASVDSECNDVDTPPPGVPQLPEQ</sequence>
<organism evidence="2 3">
    <name type="scientific">Lophiotrema nucula</name>
    <dbReference type="NCBI Taxonomy" id="690887"/>
    <lineage>
        <taxon>Eukaryota</taxon>
        <taxon>Fungi</taxon>
        <taxon>Dikarya</taxon>
        <taxon>Ascomycota</taxon>
        <taxon>Pezizomycotina</taxon>
        <taxon>Dothideomycetes</taxon>
        <taxon>Pleosporomycetidae</taxon>
        <taxon>Pleosporales</taxon>
        <taxon>Lophiotremataceae</taxon>
        <taxon>Lophiotrema</taxon>
    </lineage>
</organism>
<feature type="signal peptide" evidence="1">
    <location>
        <begin position="1"/>
        <end position="20"/>
    </location>
</feature>
<protein>
    <recommendedName>
        <fullName evidence="4">Jacalin-type lectin domain-containing protein</fullName>
    </recommendedName>
</protein>